<dbReference type="Pfam" id="PF09474">
    <property type="entry name" value="Type_III_YscX"/>
    <property type="match status" value="1"/>
</dbReference>
<evidence type="ECO:0000313" key="1">
    <source>
        <dbReference type="EMBL" id="WDD96627.1"/>
    </source>
</evidence>
<reference evidence="1 2" key="2">
    <citation type="journal article" date="2022" name="Mar. Drugs">
        <title>Bioassay-Guided Fractionation Leads to the Detection of Cholic Acid Generated by the Rare Thalassomonas sp.</title>
        <authorList>
            <person name="Pheiffer F."/>
            <person name="Schneider Y.K."/>
            <person name="Hansen E.H."/>
            <person name="Andersen J.H."/>
            <person name="Isaksson J."/>
            <person name="Busche T."/>
            <person name="R C."/>
            <person name="Kalinowski J."/>
            <person name="Zyl L.V."/>
            <person name="Trindade M."/>
        </authorList>
    </citation>
    <scope>NUCLEOTIDE SEQUENCE [LARGE SCALE GENOMIC DNA]</scope>
    <source>
        <strain evidence="1 2">A5K-106</strain>
    </source>
</reference>
<gene>
    <name evidence="1" type="ORF">SG35_014685</name>
</gene>
<accession>A0AAE9YIN7</accession>
<organism evidence="1 2">
    <name type="scientific">Thalassomonas actiniarum</name>
    <dbReference type="NCBI Taxonomy" id="485447"/>
    <lineage>
        <taxon>Bacteria</taxon>
        <taxon>Pseudomonadati</taxon>
        <taxon>Pseudomonadota</taxon>
        <taxon>Gammaproteobacteria</taxon>
        <taxon>Alteromonadales</taxon>
        <taxon>Colwelliaceae</taxon>
        <taxon>Thalassomonas</taxon>
    </lineage>
</organism>
<reference evidence="1 2" key="1">
    <citation type="journal article" date="2015" name="Genome Announc.">
        <title>Draft Genome Sequences of Marine Isolates of Thalassomonas viridans and Thalassomonas actiniarum.</title>
        <authorList>
            <person name="Olonade I."/>
            <person name="van Zyl L.J."/>
            <person name="Trindade M."/>
        </authorList>
    </citation>
    <scope>NUCLEOTIDE SEQUENCE [LARGE SCALE GENOMIC DNA]</scope>
    <source>
        <strain evidence="1 2">A5K-106</strain>
    </source>
</reference>
<protein>
    <recommendedName>
        <fullName evidence="3">Type III secretion protein</fullName>
    </recommendedName>
</protein>
<dbReference type="InterPro" id="IPR012672">
    <property type="entry name" value="T3SS_YscX"/>
</dbReference>
<name>A0AAE9YIN7_9GAMM</name>
<evidence type="ECO:0000313" key="2">
    <source>
        <dbReference type="Proteomes" id="UP000032568"/>
    </source>
</evidence>
<dbReference type="EMBL" id="CP059735">
    <property type="protein sequence ID" value="WDD96627.1"/>
    <property type="molecule type" value="Genomic_DNA"/>
</dbReference>
<proteinExistence type="predicted"/>
<dbReference type="RefSeq" id="WP_044834570.1">
    <property type="nucleotide sequence ID" value="NZ_CP059735.1"/>
</dbReference>
<evidence type="ECO:0008006" key="3">
    <source>
        <dbReference type="Google" id="ProtNLM"/>
    </source>
</evidence>
<dbReference type="AlphaFoldDB" id="A0AAE9YIN7"/>
<keyword evidence="2" id="KW-1185">Reference proteome</keyword>
<dbReference type="Proteomes" id="UP000032568">
    <property type="component" value="Chromosome"/>
</dbReference>
<sequence length="129" mass="14328">MKADLFSLDVGLASVERFHADQEMDLFPRDKGLNGLGEIPKVHLEDVFGLSNLDHELLASLKPSTASSELDSPAGHMRAMEETLALFKDQQQSGSLLDKQMLESATELVEENITNSRLLMSYRLLLVKV</sequence>
<dbReference type="KEGG" id="tact:SG35_014685"/>